<protein>
    <submittedName>
        <fullName evidence="1">Queuine tRNA-ribosyltransferase catalytic subunit 1, Queuine, tRNA, RNA, TRANSFERASE</fullName>
    </submittedName>
</protein>
<name>A0A8S5Q5K1_9CAUD</name>
<organism evidence="1">
    <name type="scientific">Siphoviridae sp. ct0uL16</name>
    <dbReference type="NCBI Taxonomy" id="2825299"/>
    <lineage>
        <taxon>Viruses</taxon>
        <taxon>Duplodnaviria</taxon>
        <taxon>Heunggongvirae</taxon>
        <taxon>Uroviricota</taxon>
        <taxon>Caudoviricetes</taxon>
    </lineage>
</organism>
<dbReference type="InterPro" id="IPR036511">
    <property type="entry name" value="TGT-like_sf"/>
</dbReference>
<accession>A0A8S5Q5K1</accession>
<dbReference type="SUPFAM" id="SSF51713">
    <property type="entry name" value="tRNA-guanine transglycosylase"/>
    <property type="match status" value="1"/>
</dbReference>
<evidence type="ECO:0000313" key="1">
    <source>
        <dbReference type="EMBL" id="DAE14290.1"/>
    </source>
</evidence>
<dbReference type="EMBL" id="BK015578">
    <property type="protein sequence ID" value="DAE14290.1"/>
    <property type="molecule type" value="Genomic_DNA"/>
</dbReference>
<sequence length="245" mass="28608">MKICLAATASMYPENKPLITEIPYVLESFCYIRDFQLPLIKTADLFLLDSGAFTFLSNAKSKVDWNDYVTRYIDFINQYDVANFFELDIDAIVGYEKVKEIRKRIETETGKKTIPVWHKSRGIEEFKRLVSEYDYIAVGGFAIKDIKREEYSKIKKLVRYAFEHKVKVHGLGFTPKDVTDYAFYSCDSSSWATCKRYGKVYKFADGNIKIVNPAGMGTKRDMQPQIERITLKEWIKYQKFMSKDD</sequence>
<dbReference type="GO" id="GO:0006400">
    <property type="term" value="P:tRNA modification"/>
    <property type="evidence" value="ECO:0007669"/>
    <property type="project" value="InterPro"/>
</dbReference>
<proteinExistence type="predicted"/>
<reference evidence="1" key="1">
    <citation type="journal article" date="2021" name="Proc. Natl. Acad. Sci. U.S.A.">
        <title>A Catalog of Tens of Thousands of Viruses from Human Metagenomes Reveals Hidden Associations with Chronic Diseases.</title>
        <authorList>
            <person name="Tisza M.J."/>
            <person name="Buck C.B."/>
        </authorList>
    </citation>
    <scope>NUCLEOTIDE SEQUENCE</scope>
    <source>
        <strain evidence="1">Ct0uL16</strain>
    </source>
</reference>